<dbReference type="InterPro" id="IPR036388">
    <property type="entry name" value="WH-like_DNA-bd_sf"/>
</dbReference>
<dbReference type="GO" id="GO:0005829">
    <property type="term" value="C:cytosol"/>
    <property type="evidence" value="ECO:0007669"/>
    <property type="project" value="TreeGrafter"/>
</dbReference>
<evidence type="ECO:0000313" key="12">
    <source>
        <dbReference type="EMBL" id="PWJ75733.1"/>
    </source>
</evidence>
<reference evidence="12 13" key="1">
    <citation type="submission" date="2018-05" db="EMBL/GenBank/DDBJ databases">
        <authorList>
            <person name="Goeker M."/>
            <person name="Huntemann M."/>
            <person name="Clum A."/>
            <person name="Pillay M."/>
            <person name="Palaniappan K."/>
            <person name="Varghese N."/>
            <person name="Mikhailova N."/>
            <person name="Stamatis D."/>
            <person name="Reddy T."/>
            <person name="Daum C."/>
            <person name="Shapiro N."/>
            <person name="Ivanova N."/>
            <person name="Kyrpides N."/>
            <person name="Woyke T."/>
        </authorList>
    </citation>
    <scope>NUCLEOTIDE SEQUENCE [LARGE SCALE GENOMIC DNA]</scope>
    <source>
        <strain evidence="12 13">DSM 26524</strain>
    </source>
</reference>
<dbReference type="SUPFAM" id="SSF46894">
    <property type="entry name" value="C-terminal effector domain of the bipartite response regulators"/>
    <property type="match status" value="1"/>
</dbReference>
<dbReference type="EMBL" id="QGGY01000006">
    <property type="protein sequence ID" value="PWJ75733.1"/>
    <property type="molecule type" value="Genomic_DNA"/>
</dbReference>
<dbReference type="GO" id="GO:0032993">
    <property type="term" value="C:protein-DNA complex"/>
    <property type="evidence" value="ECO:0007669"/>
    <property type="project" value="TreeGrafter"/>
</dbReference>
<evidence type="ECO:0000256" key="1">
    <source>
        <dbReference type="ARBA" id="ARBA00018672"/>
    </source>
</evidence>
<evidence type="ECO:0000256" key="5">
    <source>
        <dbReference type="ARBA" id="ARBA00023125"/>
    </source>
</evidence>
<dbReference type="CDD" id="cd00383">
    <property type="entry name" value="trans_reg_C"/>
    <property type="match status" value="1"/>
</dbReference>
<dbReference type="InterPro" id="IPR001789">
    <property type="entry name" value="Sig_transdc_resp-reg_receiver"/>
</dbReference>
<dbReference type="InterPro" id="IPR039420">
    <property type="entry name" value="WalR-like"/>
</dbReference>
<dbReference type="SMART" id="SM00862">
    <property type="entry name" value="Trans_reg_C"/>
    <property type="match status" value="1"/>
</dbReference>
<evidence type="ECO:0000256" key="9">
    <source>
        <dbReference type="PROSITE-ProRule" id="PRU01091"/>
    </source>
</evidence>
<dbReference type="InterPro" id="IPR001867">
    <property type="entry name" value="OmpR/PhoB-type_DNA-bd"/>
</dbReference>
<dbReference type="FunFam" id="1.10.10.10:FF:000018">
    <property type="entry name" value="DNA-binding response regulator ResD"/>
    <property type="match status" value="1"/>
</dbReference>
<dbReference type="Proteomes" id="UP000245412">
    <property type="component" value="Unassembled WGS sequence"/>
</dbReference>
<keyword evidence="5 9" id="KW-0238">DNA-binding</keyword>
<evidence type="ECO:0000256" key="2">
    <source>
        <dbReference type="ARBA" id="ARBA00022553"/>
    </source>
</evidence>
<dbReference type="PROSITE" id="PS51755">
    <property type="entry name" value="OMPR_PHOB"/>
    <property type="match status" value="1"/>
</dbReference>
<dbReference type="Gene3D" id="6.10.250.690">
    <property type="match status" value="1"/>
</dbReference>
<dbReference type="InterPro" id="IPR011006">
    <property type="entry name" value="CheY-like_superfamily"/>
</dbReference>
<evidence type="ECO:0000259" key="10">
    <source>
        <dbReference type="PROSITE" id="PS50110"/>
    </source>
</evidence>
<feature type="DNA-binding region" description="OmpR/PhoB-type" evidence="9">
    <location>
        <begin position="133"/>
        <end position="230"/>
    </location>
</feature>
<dbReference type="Gene3D" id="1.10.10.10">
    <property type="entry name" value="Winged helix-like DNA-binding domain superfamily/Winged helix DNA-binding domain"/>
    <property type="match status" value="1"/>
</dbReference>
<dbReference type="RefSeq" id="WP_109626646.1">
    <property type="nucleotide sequence ID" value="NZ_CABJAT010000006.1"/>
</dbReference>
<evidence type="ECO:0000259" key="11">
    <source>
        <dbReference type="PROSITE" id="PS51755"/>
    </source>
</evidence>
<gene>
    <name evidence="12" type="ORF">C7383_106303</name>
</gene>
<protein>
    <recommendedName>
        <fullName evidence="1">Stage 0 sporulation protein A homolog</fullName>
    </recommendedName>
</protein>
<feature type="domain" description="Response regulatory" evidence="10">
    <location>
        <begin position="6"/>
        <end position="119"/>
    </location>
</feature>
<name>A0AB73T4C6_9FIRM</name>
<organism evidence="12 13">
    <name type="scientific">Murimonas intestini</name>
    <dbReference type="NCBI Taxonomy" id="1337051"/>
    <lineage>
        <taxon>Bacteria</taxon>
        <taxon>Bacillati</taxon>
        <taxon>Bacillota</taxon>
        <taxon>Clostridia</taxon>
        <taxon>Lachnospirales</taxon>
        <taxon>Lachnospiraceae</taxon>
        <taxon>Murimonas</taxon>
    </lineage>
</organism>
<dbReference type="GO" id="GO:0006355">
    <property type="term" value="P:regulation of DNA-templated transcription"/>
    <property type="evidence" value="ECO:0007669"/>
    <property type="project" value="InterPro"/>
</dbReference>
<evidence type="ECO:0000256" key="4">
    <source>
        <dbReference type="ARBA" id="ARBA00023015"/>
    </source>
</evidence>
<evidence type="ECO:0000256" key="6">
    <source>
        <dbReference type="ARBA" id="ARBA00023163"/>
    </source>
</evidence>
<evidence type="ECO:0000256" key="3">
    <source>
        <dbReference type="ARBA" id="ARBA00023012"/>
    </source>
</evidence>
<evidence type="ECO:0000256" key="8">
    <source>
        <dbReference type="PROSITE-ProRule" id="PRU00169"/>
    </source>
</evidence>
<dbReference type="Gene3D" id="3.40.50.2300">
    <property type="match status" value="1"/>
</dbReference>
<dbReference type="PANTHER" id="PTHR48111">
    <property type="entry name" value="REGULATOR OF RPOS"/>
    <property type="match status" value="1"/>
</dbReference>
<feature type="modified residue" description="4-aspartylphosphate" evidence="8">
    <location>
        <position position="55"/>
    </location>
</feature>
<sequence length="232" mass="26838">MVARQKIMIVDDDNNIAELISLYLTKECFDTKIVNDGEEALREFDSFAPNLLLLDLMLPGIDGYQVCRELRQRSNVPIIMLSAKGEIFDKVLGLELGADDYMIKPFDSKELVARVKAVLRRFQPDKPANKPSGRYVEYPDLIINQTNYSVIYKGESVDMPPKELELLYFLASSPNQVFTREQLLDHIWGYEYIGDTRTVDVHIKRLREKIKDNEHWALSTVWGIGYKFEVKN</sequence>
<evidence type="ECO:0000256" key="7">
    <source>
        <dbReference type="ARBA" id="ARBA00024867"/>
    </source>
</evidence>
<dbReference type="FunFam" id="3.40.50.2300:FF:000001">
    <property type="entry name" value="DNA-binding response regulator PhoB"/>
    <property type="match status" value="1"/>
</dbReference>
<dbReference type="SMART" id="SM00448">
    <property type="entry name" value="REC"/>
    <property type="match status" value="1"/>
</dbReference>
<keyword evidence="2 8" id="KW-0597">Phosphoprotein</keyword>
<comment type="caution">
    <text evidence="12">The sequence shown here is derived from an EMBL/GenBank/DDBJ whole genome shotgun (WGS) entry which is preliminary data.</text>
</comment>
<dbReference type="AlphaFoldDB" id="A0AB73T4C6"/>
<evidence type="ECO:0000313" key="13">
    <source>
        <dbReference type="Proteomes" id="UP000245412"/>
    </source>
</evidence>
<comment type="function">
    <text evidence="7">May play the central regulatory role in sporulation. It may be an element of the effector pathway responsible for the activation of sporulation genes in response to nutritional stress. Spo0A may act in concert with spo0H (a sigma factor) to control the expression of some genes that are critical to the sporulation process.</text>
</comment>
<dbReference type="PROSITE" id="PS50110">
    <property type="entry name" value="RESPONSE_REGULATORY"/>
    <property type="match status" value="1"/>
</dbReference>
<dbReference type="GO" id="GO:0000156">
    <property type="term" value="F:phosphorelay response regulator activity"/>
    <property type="evidence" value="ECO:0007669"/>
    <property type="project" value="TreeGrafter"/>
</dbReference>
<keyword evidence="4" id="KW-0805">Transcription regulation</keyword>
<dbReference type="GO" id="GO:0000976">
    <property type="term" value="F:transcription cis-regulatory region binding"/>
    <property type="evidence" value="ECO:0007669"/>
    <property type="project" value="TreeGrafter"/>
</dbReference>
<dbReference type="InterPro" id="IPR016032">
    <property type="entry name" value="Sig_transdc_resp-reg_C-effctor"/>
</dbReference>
<dbReference type="SUPFAM" id="SSF52172">
    <property type="entry name" value="CheY-like"/>
    <property type="match status" value="1"/>
</dbReference>
<proteinExistence type="predicted"/>
<accession>A0AB73T4C6</accession>
<dbReference type="Pfam" id="PF00486">
    <property type="entry name" value="Trans_reg_C"/>
    <property type="match status" value="1"/>
</dbReference>
<dbReference type="Pfam" id="PF00072">
    <property type="entry name" value="Response_reg"/>
    <property type="match status" value="1"/>
</dbReference>
<feature type="domain" description="OmpR/PhoB-type" evidence="11">
    <location>
        <begin position="133"/>
        <end position="230"/>
    </location>
</feature>
<dbReference type="PANTHER" id="PTHR48111:SF21">
    <property type="entry name" value="DNA-BINDING DUAL MASTER TRANSCRIPTIONAL REGULATOR RPAA"/>
    <property type="match status" value="1"/>
</dbReference>
<keyword evidence="13" id="KW-1185">Reference proteome</keyword>
<keyword evidence="6" id="KW-0804">Transcription</keyword>
<keyword evidence="3" id="KW-0902">Two-component regulatory system</keyword>